<comment type="caution">
    <text evidence="18">The sequence shown here is derived from an EMBL/GenBank/DDBJ whole genome shotgun (WGS) entry which is preliminary data.</text>
</comment>
<dbReference type="PANTHER" id="PTHR11384">
    <property type="entry name" value="ATP-BINDING CASSETTE, SUB-FAMILY D MEMBER"/>
    <property type="match status" value="1"/>
</dbReference>
<evidence type="ECO:0000256" key="15">
    <source>
        <dbReference type="SAM" id="Phobius"/>
    </source>
</evidence>
<dbReference type="InterPro" id="IPR036640">
    <property type="entry name" value="ABC1_TM_sf"/>
</dbReference>
<evidence type="ECO:0000256" key="7">
    <source>
        <dbReference type="ARBA" id="ARBA00022741"/>
    </source>
</evidence>
<evidence type="ECO:0000256" key="4">
    <source>
        <dbReference type="ARBA" id="ARBA00011054"/>
    </source>
</evidence>
<feature type="transmembrane region" description="Helical" evidence="15">
    <location>
        <begin position="991"/>
        <end position="1010"/>
    </location>
</feature>
<dbReference type="FunFam" id="3.40.50.300:FF:000800">
    <property type="entry name" value="ATP-binding cassette sub-family D member 1"/>
    <property type="match status" value="1"/>
</dbReference>
<dbReference type="Proteomes" id="UP000603453">
    <property type="component" value="Unassembled WGS sequence"/>
</dbReference>
<dbReference type="PROSITE" id="PS50929">
    <property type="entry name" value="ABC_TM1F"/>
    <property type="match status" value="1"/>
</dbReference>
<dbReference type="Pfam" id="PF06472">
    <property type="entry name" value="ABC_membrane_2"/>
    <property type="match status" value="1"/>
</dbReference>
<dbReference type="PANTHER" id="PTHR11384:SF69">
    <property type="entry name" value="PEROXISOMAL LONG-CHAIN FATTY ACID IMPORT PROTEIN 1"/>
    <property type="match status" value="1"/>
</dbReference>
<dbReference type="Gene3D" id="1.20.1560.10">
    <property type="entry name" value="ABC transporter type 1, transmembrane domain"/>
    <property type="match status" value="1"/>
</dbReference>
<dbReference type="InterPro" id="IPR011527">
    <property type="entry name" value="ABC1_TM_dom"/>
</dbReference>
<keyword evidence="9" id="KW-0067">ATP-binding</keyword>
<feature type="domain" description="ABC transmembrane type-1" evidence="17">
    <location>
        <begin position="957"/>
        <end position="1174"/>
    </location>
</feature>
<dbReference type="GO" id="GO:0007031">
    <property type="term" value="P:peroxisome organization"/>
    <property type="evidence" value="ECO:0007669"/>
    <property type="project" value="TreeGrafter"/>
</dbReference>
<dbReference type="SUPFAM" id="SSF90123">
    <property type="entry name" value="ABC transporter transmembrane region"/>
    <property type="match status" value="1"/>
</dbReference>
<dbReference type="InterPro" id="IPR011989">
    <property type="entry name" value="ARM-like"/>
</dbReference>
<dbReference type="GO" id="GO:0012505">
    <property type="term" value="C:endomembrane system"/>
    <property type="evidence" value="ECO:0007669"/>
    <property type="project" value="UniProtKB-SubCell"/>
</dbReference>
<evidence type="ECO:0000259" key="16">
    <source>
        <dbReference type="PROSITE" id="PS50893"/>
    </source>
</evidence>
<name>A0A8H7R9L1_9FUNG</name>
<dbReference type="InterPro" id="IPR017871">
    <property type="entry name" value="ABC_transporter-like_CS"/>
</dbReference>
<dbReference type="InterPro" id="IPR050835">
    <property type="entry name" value="ABC_transporter_sub-D"/>
</dbReference>
<keyword evidence="6 15" id="KW-0812">Transmembrane</keyword>
<keyword evidence="19" id="KW-1185">Reference proteome</keyword>
<keyword evidence="11 15" id="KW-1133">Transmembrane helix</keyword>
<keyword evidence="8" id="KW-0378">Hydrolase</keyword>
<proteinExistence type="inferred from homology"/>
<comment type="similarity">
    <text evidence="4">Belongs to the ABC transporter superfamily. ABCF family. EF3 subfamily.</text>
</comment>
<evidence type="ECO:0000313" key="19">
    <source>
        <dbReference type="Proteomes" id="UP000603453"/>
    </source>
</evidence>
<dbReference type="SMART" id="SM00382">
    <property type="entry name" value="AAA"/>
    <property type="match status" value="1"/>
</dbReference>
<dbReference type="GO" id="GO:0005778">
    <property type="term" value="C:peroxisomal membrane"/>
    <property type="evidence" value="ECO:0007669"/>
    <property type="project" value="TreeGrafter"/>
</dbReference>
<dbReference type="GO" id="GO:0016887">
    <property type="term" value="F:ATP hydrolysis activity"/>
    <property type="evidence" value="ECO:0007669"/>
    <property type="project" value="InterPro"/>
</dbReference>
<organism evidence="18 19">
    <name type="scientific">Mucor saturninus</name>
    <dbReference type="NCBI Taxonomy" id="64648"/>
    <lineage>
        <taxon>Eukaryota</taxon>
        <taxon>Fungi</taxon>
        <taxon>Fungi incertae sedis</taxon>
        <taxon>Mucoromycota</taxon>
        <taxon>Mucoromycotina</taxon>
        <taxon>Mucoromycetes</taxon>
        <taxon>Mucorales</taxon>
        <taxon>Mucorineae</taxon>
        <taxon>Mucoraceae</taxon>
        <taxon>Mucor</taxon>
    </lineage>
</organism>
<sequence>MSSKNFFTLLDQYKQVAFPDAKESTPAFELLDTVDHVKSIPDQIRVTNFRPSQFDICIKYLLDGLDFVQDADYKVDLLRAMGALVFENAANTQRSATRLSATLLLLADRSTKPLEVRRMAINCIGNTCAGGGPKLANLYKDFYACLLGNLCTVDRTAQGTIMVASTSLDFSDTAIRKVASSTLRALQFLLGQDKSLVTNPLCDIIEIIRTFIFQGVSVQSYASPNPQYNRRNRLSQPTSQYQFSWRSPVNKQASTSSESELSDSSQINELSPRRQRDHAKIRINALLCLSAIANTSPKALYPHWHKFLPDTFSVFASNHAGGDTLIPFMRSDNQPLSLFTILLYDPTVTVRAAVCSTLIAMLDGSKQYLSLALESDKSQSSFTSLSENLGSIIHDVHRGIVCGLGKEQTHQVLSMLMNVTTVLIENCSYERLSEKHLPCLYQAVIPHWKEVALRSCVLKVMASIFSIHQDNLNPLAMQLVNGVLLEAVQEEEIQAEGWRTCTVITKSYFSETIWTTLKDHFVISAASLKFAEVYASVMGDVDVTWWKIMMEKYLQQASSNTTASVRAAACDCFASMPHEPGANIYITDAHVRAAACRALGVFVLFPSLREDPMFVSDMTKSTLLQKDNKTILVRVRASWAIANMCDALVLENDEKPEFSLREYMSTTEWIEVLSTATNGALDNEKLRSNAVRAIGSLLRITPQEYYENTRIMSLVRNAMDALVKNIETGSLKTRWNACHATSNMLLNEHFPIGFMTGGGIYPWTASLFEALIGSLIQCKNFKVRINACLAMTTPFKRDQYGDKLPLIIKSILEAWDTCQENKDYKEIKYKQQLEEQIISSLKHLKDWIPLNYKAQEWGLSMLPHVSRFAKGYARNKTTIQRSILFVLLFRAVLSLRQIIRSIKKSNADDAKPSAKRKQNKKVAVDMTFFKQIYKLLQIVMPGIRSKEFWLLIIHSGFLVFRTVLSVYIAALDGRIVSALVRGQIREFVLGIAWWMTVAIPATYTNSMLSYMQSKLSIQFRTRLTTFIHDQYLTDMTFYAVGNLDDRIKNADQCITVDTMKFSNSLAELYSNLAKPILDVFIYNYQLSRSVGFEGVFIGSLIVNLSSLVMRKYTPSFGKMVAEEQKLEGEFRFRHSRLIENAEEIALFDGQEIEKKELDKSYYALIRHVNRVFRIRVPHGMLEDFVIKYFWGACGLVLCSVPVFFKVPGVSDSVGGRTEGFVTNRRLLLSSSDAVGRIMYAYKEVTELAGYTSRVTDLIEVFEDVKVGKYNKNLVSSVSTESNEKTLEGRGKIVESENIEFDSVPIVSPNGDVLIPKLTFHVKPGMHLLIVGPNGCGKSSLFRILGGLWPVYGGTVHRPGTKDIFYIPQRPYLSMGTLREQILYPHTLKEMKERSVTDEQLLDILKVVQIEHIVEREGGWNSEKDWSLALSGGDKQRIAMARLFYHAPRYAILDECTSAVSMDIEKIMYTHATALGISLLTVSHRPSLWKYHNYILQYDGQGGYVFTKLDAQKRLALQEEKNAIEAKLLEVPKLQARIEELSEIKQE</sequence>
<feature type="transmembrane region" description="Helical" evidence="15">
    <location>
        <begin position="948"/>
        <end position="971"/>
    </location>
</feature>
<dbReference type="InterPro" id="IPR003439">
    <property type="entry name" value="ABC_transporter-like_ATP-bd"/>
</dbReference>
<comment type="similarity">
    <text evidence="3">Belongs to the ABC transporter superfamily. ABCD family. Peroxisomal fatty acyl CoA transporter (TC 3.A.1.203) subfamily.</text>
</comment>
<evidence type="ECO:0000256" key="5">
    <source>
        <dbReference type="ARBA" id="ARBA00022448"/>
    </source>
</evidence>
<dbReference type="PROSITE" id="PS50893">
    <property type="entry name" value="ABC_TRANSPORTER_2"/>
    <property type="match status" value="1"/>
</dbReference>
<dbReference type="Pfam" id="PF00005">
    <property type="entry name" value="ABC_tran"/>
    <property type="match status" value="1"/>
</dbReference>
<protein>
    <submittedName>
        <fullName evidence="18">Uncharacterized protein</fullName>
    </submittedName>
</protein>
<evidence type="ECO:0000256" key="2">
    <source>
        <dbReference type="ARBA" id="ARBA00004275"/>
    </source>
</evidence>
<gene>
    <name evidence="18" type="ORF">INT47_007291</name>
</gene>
<evidence type="ECO:0000256" key="12">
    <source>
        <dbReference type="ARBA" id="ARBA00023136"/>
    </source>
</evidence>
<evidence type="ECO:0000256" key="9">
    <source>
        <dbReference type="ARBA" id="ARBA00022840"/>
    </source>
</evidence>
<keyword evidence="10" id="KW-1278">Translocase</keyword>
<dbReference type="GO" id="GO:0006635">
    <property type="term" value="P:fatty acid beta-oxidation"/>
    <property type="evidence" value="ECO:0007669"/>
    <property type="project" value="TreeGrafter"/>
</dbReference>
<evidence type="ECO:0000256" key="10">
    <source>
        <dbReference type="ARBA" id="ARBA00022967"/>
    </source>
</evidence>
<feature type="compositionally biased region" description="Low complexity" evidence="14">
    <location>
        <begin position="254"/>
        <end position="265"/>
    </location>
</feature>
<dbReference type="PROSITE" id="PS00211">
    <property type="entry name" value="ABC_TRANSPORTER_1"/>
    <property type="match status" value="1"/>
</dbReference>
<evidence type="ECO:0000259" key="17">
    <source>
        <dbReference type="PROSITE" id="PS50929"/>
    </source>
</evidence>
<accession>A0A8H7R9L1</accession>
<dbReference type="GO" id="GO:0140359">
    <property type="term" value="F:ABC-type transporter activity"/>
    <property type="evidence" value="ECO:0007669"/>
    <property type="project" value="InterPro"/>
</dbReference>
<dbReference type="InterPro" id="IPR027417">
    <property type="entry name" value="P-loop_NTPase"/>
</dbReference>
<dbReference type="InterPro" id="IPR016024">
    <property type="entry name" value="ARM-type_fold"/>
</dbReference>
<evidence type="ECO:0000256" key="6">
    <source>
        <dbReference type="ARBA" id="ARBA00022692"/>
    </source>
</evidence>
<dbReference type="Gene3D" id="3.40.50.300">
    <property type="entry name" value="P-loop containing nucleotide triphosphate hydrolases"/>
    <property type="match status" value="1"/>
</dbReference>
<dbReference type="InterPro" id="IPR003593">
    <property type="entry name" value="AAA+_ATPase"/>
</dbReference>
<feature type="domain" description="ABC transporter" evidence="16">
    <location>
        <begin position="1293"/>
        <end position="1543"/>
    </location>
</feature>
<dbReference type="Gene3D" id="1.25.10.10">
    <property type="entry name" value="Leucine-rich Repeat Variant"/>
    <property type="match status" value="2"/>
</dbReference>
<evidence type="ECO:0000256" key="14">
    <source>
        <dbReference type="SAM" id="MobiDB-lite"/>
    </source>
</evidence>
<evidence type="ECO:0000313" key="18">
    <source>
        <dbReference type="EMBL" id="KAG2206277.1"/>
    </source>
</evidence>
<comment type="subcellular location">
    <subcellularLocation>
        <location evidence="1">Endomembrane system</location>
        <topology evidence="1">Multi-pass membrane protein</topology>
    </subcellularLocation>
    <subcellularLocation>
        <location evidence="2">Peroxisome</location>
    </subcellularLocation>
</comment>
<keyword evidence="7" id="KW-0547">Nucleotide-binding</keyword>
<evidence type="ECO:0000256" key="13">
    <source>
        <dbReference type="ARBA" id="ARBA00023140"/>
    </source>
</evidence>
<keyword evidence="5" id="KW-0813">Transport</keyword>
<evidence type="ECO:0000256" key="8">
    <source>
        <dbReference type="ARBA" id="ARBA00022801"/>
    </source>
</evidence>
<evidence type="ECO:0000256" key="3">
    <source>
        <dbReference type="ARBA" id="ARBA00008575"/>
    </source>
</evidence>
<dbReference type="CDD" id="cd03223">
    <property type="entry name" value="ABCD_peroxisomal_ALDP"/>
    <property type="match status" value="1"/>
</dbReference>
<dbReference type="GO" id="GO:0005524">
    <property type="term" value="F:ATP binding"/>
    <property type="evidence" value="ECO:0007669"/>
    <property type="project" value="UniProtKB-KW"/>
</dbReference>
<dbReference type="InterPro" id="IPR025283">
    <property type="entry name" value="DUF4042"/>
</dbReference>
<dbReference type="GO" id="GO:0015910">
    <property type="term" value="P:long-chain fatty acid import into peroxisome"/>
    <property type="evidence" value="ECO:0007669"/>
    <property type="project" value="TreeGrafter"/>
</dbReference>
<keyword evidence="12 15" id="KW-0472">Membrane</keyword>
<dbReference type="GO" id="GO:0005324">
    <property type="term" value="F:long-chain fatty acid transmembrane transporter activity"/>
    <property type="evidence" value="ECO:0007669"/>
    <property type="project" value="TreeGrafter"/>
</dbReference>
<keyword evidence="13" id="KW-0576">Peroxisome</keyword>
<feature type="compositionally biased region" description="Polar residues" evidence="14">
    <location>
        <begin position="224"/>
        <end position="253"/>
    </location>
</feature>
<dbReference type="GO" id="GO:0042760">
    <property type="term" value="P:very long-chain fatty acid catabolic process"/>
    <property type="evidence" value="ECO:0007669"/>
    <property type="project" value="TreeGrafter"/>
</dbReference>
<dbReference type="OrthoDB" id="422637at2759"/>
<dbReference type="SUPFAM" id="SSF48371">
    <property type="entry name" value="ARM repeat"/>
    <property type="match status" value="1"/>
</dbReference>
<dbReference type="SUPFAM" id="SSF52540">
    <property type="entry name" value="P-loop containing nucleoside triphosphate hydrolases"/>
    <property type="match status" value="1"/>
</dbReference>
<evidence type="ECO:0000256" key="1">
    <source>
        <dbReference type="ARBA" id="ARBA00004127"/>
    </source>
</evidence>
<feature type="region of interest" description="Disordered" evidence="14">
    <location>
        <begin position="224"/>
        <end position="275"/>
    </location>
</feature>
<evidence type="ECO:0000256" key="11">
    <source>
        <dbReference type="ARBA" id="ARBA00022989"/>
    </source>
</evidence>
<reference evidence="18" key="1">
    <citation type="submission" date="2020-12" db="EMBL/GenBank/DDBJ databases">
        <title>Metabolic potential, ecology and presence of endohyphal bacteria is reflected in genomic diversity of Mucoromycotina.</title>
        <authorList>
            <person name="Muszewska A."/>
            <person name="Okrasinska A."/>
            <person name="Steczkiewicz K."/>
            <person name="Drgas O."/>
            <person name="Orlowska M."/>
            <person name="Perlinska-Lenart U."/>
            <person name="Aleksandrzak-Piekarczyk T."/>
            <person name="Szatraj K."/>
            <person name="Zielenkiewicz U."/>
            <person name="Pilsyk S."/>
            <person name="Malc E."/>
            <person name="Mieczkowski P."/>
            <person name="Kruszewska J.S."/>
            <person name="Biernat P."/>
            <person name="Pawlowska J."/>
        </authorList>
    </citation>
    <scope>NUCLEOTIDE SEQUENCE</scope>
    <source>
        <strain evidence="18">WA0000017839</strain>
    </source>
</reference>
<dbReference type="Pfam" id="PF13251">
    <property type="entry name" value="DUF4042"/>
    <property type="match status" value="1"/>
</dbReference>
<dbReference type="EMBL" id="JAEPRD010000031">
    <property type="protein sequence ID" value="KAG2206277.1"/>
    <property type="molecule type" value="Genomic_DNA"/>
</dbReference>